<keyword evidence="2" id="KW-1185">Reference proteome</keyword>
<sequence>MSVAAEAKSVYESDFRERLEAENQGDFVAIEPESRKAYIAATFIEAAMAAKAAHPEKKSFVIRVGHEAAVHIGAATR</sequence>
<dbReference type="RefSeq" id="WP_068266605.1">
    <property type="nucleotide sequence ID" value="NZ_LWSK01000125.1"/>
</dbReference>
<dbReference type="EMBL" id="VRLW01000005">
    <property type="protein sequence ID" value="KAA1257083.1"/>
    <property type="molecule type" value="Genomic_DNA"/>
</dbReference>
<dbReference type="Proteomes" id="UP000322699">
    <property type="component" value="Unassembled WGS sequence"/>
</dbReference>
<name>A0A5B1CCG1_9BACT</name>
<proteinExistence type="predicted"/>
<accession>A0A5B1CCG1</accession>
<comment type="caution">
    <text evidence="1">The sequence shown here is derived from an EMBL/GenBank/DDBJ whole genome shotgun (WGS) entry which is preliminary data.</text>
</comment>
<gene>
    <name evidence="1" type="ORF">LF1_56450</name>
</gene>
<protein>
    <submittedName>
        <fullName evidence="1">Uncharacterized protein</fullName>
    </submittedName>
</protein>
<dbReference type="OrthoDB" id="284592at2"/>
<reference evidence="1 2" key="1">
    <citation type="submission" date="2019-08" db="EMBL/GenBank/DDBJ databases">
        <title>Deep-cultivation of Planctomycetes and their phenomic and genomic characterization uncovers novel biology.</title>
        <authorList>
            <person name="Wiegand S."/>
            <person name="Jogler M."/>
            <person name="Boedeker C."/>
            <person name="Pinto D."/>
            <person name="Vollmers J."/>
            <person name="Rivas-Marin E."/>
            <person name="Kohn T."/>
            <person name="Peeters S.H."/>
            <person name="Heuer A."/>
            <person name="Rast P."/>
            <person name="Oberbeckmann S."/>
            <person name="Bunk B."/>
            <person name="Jeske O."/>
            <person name="Meyerdierks A."/>
            <person name="Storesund J.E."/>
            <person name="Kallscheuer N."/>
            <person name="Luecker S."/>
            <person name="Lage O.M."/>
            <person name="Pohl T."/>
            <person name="Merkel B.J."/>
            <person name="Hornburger P."/>
            <person name="Mueller R.-W."/>
            <person name="Bruemmer F."/>
            <person name="Labrenz M."/>
            <person name="Spormann A.M."/>
            <person name="Op Den Camp H."/>
            <person name="Overmann J."/>
            <person name="Amann R."/>
            <person name="Jetten M.S.M."/>
            <person name="Mascher T."/>
            <person name="Medema M.H."/>
            <person name="Devos D.P."/>
            <person name="Kaster A.-K."/>
            <person name="Ovreas L."/>
            <person name="Rohde M."/>
            <person name="Galperin M.Y."/>
            <person name="Jogler C."/>
        </authorList>
    </citation>
    <scope>NUCLEOTIDE SEQUENCE [LARGE SCALE GENOMIC DNA]</scope>
    <source>
        <strain evidence="1 2">LF1</strain>
    </source>
</reference>
<evidence type="ECO:0000313" key="2">
    <source>
        <dbReference type="Proteomes" id="UP000322699"/>
    </source>
</evidence>
<evidence type="ECO:0000313" key="1">
    <source>
        <dbReference type="EMBL" id="KAA1257083.1"/>
    </source>
</evidence>
<dbReference type="AlphaFoldDB" id="A0A5B1CCG1"/>
<organism evidence="1 2">
    <name type="scientific">Rubripirellula obstinata</name>
    <dbReference type="NCBI Taxonomy" id="406547"/>
    <lineage>
        <taxon>Bacteria</taxon>
        <taxon>Pseudomonadati</taxon>
        <taxon>Planctomycetota</taxon>
        <taxon>Planctomycetia</taxon>
        <taxon>Pirellulales</taxon>
        <taxon>Pirellulaceae</taxon>
        <taxon>Rubripirellula</taxon>
    </lineage>
</organism>